<accession>A0A0C4YQM1</accession>
<dbReference type="Proteomes" id="UP000031843">
    <property type="component" value="Chromosome secondary"/>
</dbReference>
<dbReference type="OrthoDB" id="8797260at2"/>
<dbReference type="RefSeq" id="WP_052495200.1">
    <property type="nucleotide sequence ID" value="NZ_CP010537.1"/>
</dbReference>
<dbReference type="Pfam" id="PF12266">
    <property type="entry name" value="DUF3613"/>
    <property type="match status" value="1"/>
</dbReference>
<reference evidence="3 4" key="1">
    <citation type="journal article" date="2015" name="Genome Announc.">
        <title>Complete Genome Sequence of Cupriavidus basilensis 4G11, Isolated from the Oak Ridge Field Research Center Site.</title>
        <authorList>
            <person name="Ray J."/>
            <person name="Waters R.J."/>
            <person name="Skerker J.M."/>
            <person name="Kuehl J.V."/>
            <person name="Price M.N."/>
            <person name="Huang J."/>
            <person name="Chakraborty R."/>
            <person name="Arkin A.P."/>
            <person name="Deutschbauer A."/>
        </authorList>
    </citation>
    <scope>NUCLEOTIDE SEQUENCE [LARGE SCALE GENOMIC DNA]</scope>
    <source>
        <strain evidence="3">4G11</strain>
    </source>
</reference>
<protein>
    <submittedName>
        <fullName evidence="3">Putative exported protein</fullName>
    </submittedName>
</protein>
<sequence length="119" mass="12297">MNQTGTRSLRGHARRSGLALVIAMLGLGAFPAGAQTDAPATPSARPARQEIGPHTRGILEIQRSGAQAGELQVLRGEQAALSYQRYMATFTYPIPEFYTGQAGSKNGSGGGAGQGVAGR</sequence>
<keyword evidence="4" id="KW-1185">Reference proteome</keyword>
<feature type="signal peptide" evidence="2">
    <location>
        <begin position="1"/>
        <end position="34"/>
    </location>
</feature>
<evidence type="ECO:0000256" key="2">
    <source>
        <dbReference type="SAM" id="SignalP"/>
    </source>
</evidence>
<feature type="compositionally biased region" description="Gly residues" evidence="1">
    <location>
        <begin position="106"/>
        <end position="119"/>
    </location>
</feature>
<evidence type="ECO:0000256" key="1">
    <source>
        <dbReference type="SAM" id="MobiDB-lite"/>
    </source>
</evidence>
<name>A0A0C4YQM1_9BURK</name>
<keyword evidence="2" id="KW-0732">Signal</keyword>
<feature type="chain" id="PRO_5002174017" evidence="2">
    <location>
        <begin position="35"/>
        <end position="119"/>
    </location>
</feature>
<dbReference type="EMBL" id="CP010537">
    <property type="protein sequence ID" value="AJG24755.1"/>
    <property type="molecule type" value="Genomic_DNA"/>
</dbReference>
<proteinExistence type="predicted"/>
<dbReference type="AlphaFoldDB" id="A0A0C4YQM1"/>
<dbReference type="KEGG" id="cbw:RR42_s3174"/>
<evidence type="ECO:0000313" key="3">
    <source>
        <dbReference type="EMBL" id="AJG24755.1"/>
    </source>
</evidence>
<feature type="region of interest" description="Disordered" evidence="1">
    <location>
        <begin position="33"/>
        <end position="52"/>
    </location>
</feature>
<organism evidence="3 4">
    <name type="scientific">Cupriavidus basilensis</name>
    <dbReference type="NCBI Taxonomy" id="68895"/>
    <lineage>
        <taxon>Bacteria</taxon>
        <taxon>Pseudomonadati</taxon>
        <taxon>Pseudomonadota</taxon>
        <taxon>Betaproteobacteria</taxon>
        <taxon>Burkholderiales</taxon>
        <taxon>Burkholderiaceae</taxon>
        <taxon>Cupriavidus</taxon>
    </lineage>
</organism>
<feature type="region of interest" description="Disordered" evidence="1">
    <location>
        <begin position="99"/>
        <end position="119"/>
    </location>
</feature>
<dbReference type="STRING" id="68895.RR42_s3174"/>
<gene>
    <name evidence="3" type="ORF">RR42_s3174</name>
</gene>
<dbReference type="InterPro" id="IPR022053">
    <property type="entry name" value="DUF3613"/>
</dbReference>
<evidence type="ECO:0000313" key="4">
    <source>
        <dbReference type="Proteomes" id="UP000031843"/>
    </source>
</evidence>